<dbReference type="SUPFAM" id="SSF55486">
    <property type="entry name" value="Metalloproteases ('zincins'), catalytic domain"/>
    <property type="match status" value="1"/>
</dbReference>
<comment type="similarity">
    <text evidence="1">Belongs to the peptidase M32 family.</text>
</comment>
<keyword evidence="1" id="KW-0645">Protease</keyword>
<dbReference type="PROSITE" id="PS52034">
    <property type="entry name" value="PEPTIDASE_M32"/>
    <property type="match status" value="1"/>
</dbReference>
<dbReference type="RefSeq" id="WP_310898701.1">
    <property type="nucleotide sequence ID" value="NZ_JAMQOS010000001.1"/>
</dbReference>
<feature type="region of interest" description="Disordered" evidence="2">
    <location>
        <begin position="201"/>
        <end position="226"/>
    </location>
</feature>
<comment type="catalytic activity">
    <reaction evidence="1">
        <text>Release of a C-terminal amino acid with broad specificity, except for -Pro.</text>
        <dbReference type="EC" id="3.4.17.19"/>
    </reaction>
</comment>
<keyword evidence="4" id="KW-1185">Reference proteome</keyword>
<dbReference type="Gene3D" id="1.10.1370.30">
    <property type="match status" value="1"/>
</dbReference>
<sequence>MATTTEESETYEQFLEHVRQLHYVGDAGSVLQWDQQVMMPSGGTPARAKQSSALSTLHHDLLTDDQLGEWLDELDDADLDDEQEAVVREVRRDHERAVRVPSDLVERISEASSNALPVWEEAKAEDDFELFADTLEEMVELRREYAAAIDPDRDPYEVLFEEYEPYLGIDTAERVLTRLREELVPLIDDIDDSDVTLADPFEVSASDASGGSEDRRSSGGTYDDDTQHELVEAALDTLGYDWDHGRLDTAPHPFSTGTQFDARVTTRFKPDDPMDAVGSTIHEFGHATYTLGLPQEQYGTPLGDNRDLSVHESQSRFWENHVGRSRPFWDLFTKTANDHLGTDATPGEFYEAANTVHSDNLIRVEADELTYHMHIVLRFEIERDLIRGDLAVEDVPQVWNEKMEEYLGVRPDTDAEGCLQDIHWTNGAIGYFPTYTLGSVLAAQLDHHLRADVGDVDGLVRDGEFDPIHDWLTENVHRHGARYETDDLVRAATGESFTADYFLDYVDEKYRDLYDC</sequence>
<name>A0ABU2FJC2_9EURY</name>
<accession>A0ABU2FJC2</accession>
<gene>
    <name evidence="3" type="ORF">NDI86_01895</name>
</gene>
<dbReference type="EC" id="3.4.17.19" evidence="1"/>
<evidence type="ECO:0000313" key="4">
    <source>
        <dbReference type="Proteomes" id="UP001268864"/>
    </source>
</evidence>
<proteinExistence type="inferred from homology"/>
<dbReference type="Proteomes" id="UP001268864">
    <property type="component" value="Unassembled WGS sequence"/>
</dbReference>
<keyword evidence="1 3" id="KW-0121">Carboxypeptidase</keyword>
<dbReference type="EMBL" id="JAMQOS010000001">
    <property type="protein sequence ID" value="MDS0280855.1"/>
    <property type="molecule type" value="Genomic_DNA"/>
</dbReference>
<dbReference type="PANTHER" id="PTHR34217">
    <property type="entry name" value="METAL-DEPENDENT CARBOXYPEPTIDASE"/>
    <property type="match status" value="1"/>
</dbReference>
<evidence type="ECO:0000256" key="1">
    <source>
        <dbReference type="PIRNR" id="PIRNR006615"/>
    </source>
</evidence>
<dbReference type="PIRSF" id="PIRSF006615">
    <property type="entry name" value="Zn_crbxpep_Taq"/>
    <property type="match status" value="1"/>
</dbReference>
<evidence type="ECO:0000256" key="2">
    <source>
        <dbReference type="SAM" id="MobiDB-lite"/>
    </source>
</evidence>
<organism evidence="3 4">
    <name type="scientific">Haloarcula onubensis</name>
    <dbReference type="NCBI Taxonomy" id="2950539"/>
    <lineage>
        <taxon>Archaea</taxon>
        <taxon>Methanobacteriati</taxon>
        <taxon>Methanobacteriota</taxon>
        <taxon>Stenosarchaea group</taxon>
        <taxon>Halobacteria</taxon>
        <taxon>Halobacteriales</taxon>
        <taxon>Haloarculaceae</taxon>
        <taxon>Haloarcula</taxon>
    </lineage>
</organism>
<keyword evidence="1" id="KW-0482">Metalloprotease</keyword>
<keyword evidence="1" id="KW-0378">Hydrolase</keyword>
<reference evidence="3 4" key="1">
    <citation type="submission" date="2022-06" db="EMBL/GenBank/DDBJ databases">
        <title>Halomicroarcula sp. a new haloarchaeum isolate from saline soil.</title>
        <authorList>
            <person name="Strakova D."/>
            <person name="Galisteo C."/>
            <person name="Sanchez-Porro C."/>
            <person name="Ventosa A."/>
        </authorList>
    </citation>
    <scope>NUCLEOTIDE SEQUENCE [LARGE SCALE GENOMIC DNA]</scope>
    <source>
        <strain evidence="3 4">S3CR25-11</strain>
    </source>
</reference>
<dbReference type="PRINTS" id="PR00998">
    <property type="entry name" value="CRBOXYPTASET"/>
</dbReference>
<comment type="caution">
    <text evidence="3">The sequence shown here is derived from an EMBL/GenBank/DDBJ whole genome shotgun (WGS) entry which is preliminary data.</text>
</comment>
<protein>
    <recommendedName>
        <fullName evidence="1">Metal-dependent carboxypeptidase</fullName>
        <ecNumber evidence="1">3.4.17.19</ecNumber>
    </recommendedName>
</protein>
<comment type="function">
    <text evidence="1">Broad specificity carboxypetidase that releases amino acids sequentially from the C-terminus, including neutral, aromatic, polar and basic residues.</text>
</comment>
<dbReference type="GO" id="GO:0004180">
    <property type="term" value="F:carboxypeptidase activity"/>
    <property type="evidence" value="ECO:0007669"/>
    <property type="project" value="UniProtKB-KW"/>
</dbReference>
<dbReference type="CDD" id="cd06460">
    <property type="entry name" value="M32_Taq"/>
    <property type="match status" value="1"/>
</dbReference>
<keyword evidence="1" id="KW-0479">Metal-binding</keyword>
<dbReference type="InterPro" id="IPR001333">
    <property type="entry name" value="Peptidase_M32_Taq"/>
</dbReference>
<dbReference type="PANTHER" id="PTHR34217:SF1">
    <property type="entry name" value="CARBOXYPEPTIDASE 1"/>
    <property type="match status" value="1"/>
</dbReference>
<dbReference type="Pfam" id="PF02074">
    <property type="entry name" value="Peptidase_M32"/>
    <property type="match status" value="1"/>
</dbReference>
<evidence type="ECO:0000313" key="3">
    <source>
        <dbReference type="EMBL" id="MDS0280855.1"/>
    </source>
</evidence>